<sequence length="215" mass="24126">MKKSLFKFSFLVGRGLSFFLYKIIKKIEYVLNNFYSGWISRQFNKVGSDPTISYPIDLIGGNYIYIGDHFTSGKRLRLNAYDRFKDVFYKPLIILGNNININDDCHIACIEKIEIGNNVLIAGKVFISDHLHGDTFYDTLKIAPSDRNLITKGGVFIEDDVWIGENVSILPGVRIGKGSVIGANSVVTKNIPKYSIAVGSPARCIKEYSEKDLSI</sequence>
<proteinExistence type="predicted"/>
<protein>
    <submittedName>
        <fullName evidence="4">Acyltransferase</fullName>
    </submittedName>
</protein>
<dbReference type="AlphaFoldDB" id="A0A3G8ZH30"/>
<dbReference type="InterPro" id="IPR051159">
    <property type="entry name" value="Hexapeptide_acetyltransf"/>
</dbReference>
<dbReference type="KEGG" id="eva:EIB75_15410"/>
<gene>
    <name evidence="4" type="ORF">EIB75_15410</name>
</gene>
<organism evidence="4 5">
    <name type="scientific">Epilithonimonas vandammei</name>
    <dbReference type="NCBI Taxonomy" id="2487072"/>
    <lineage>
        <taxon>Bacteria</taxon>
        <taxon>Pseudomonadati</taxon>
        <taxon>Bacteroidota</taxon>
        <taxon>Flavobacteriia</taxon>
        <taxon>Flavobacteriales</taxon>
        <taxon>Weeksellaceae</taxon>
        <taxon>Chryseobacterium group</taxon>
        <taxon>Epilithonimonas</taxon>
    </lineage>
</organism>
<reference evidence="5" key="1">
    <citation type="submission" date="2018-11" db="EMBL/GenBank/DDBJ databases">
        <title>Proposal to divide the Flavobacteriaceae and reorganize its genera based on Amino Acid Identity values calculated from whole genome sequences.</title>
        <authorList>
            <person name="Nicholson A.C."/>
            <person name="Gulvik C.A."/>
            <person name="Whitney A.M."/>
            <person name="Sheth M."/>
            <person name="Batra D."/>
            <person name="Pryor J."/>
            <person name="Bernardet J.-F."/>
            <person name="Hugo C."/>
            <person name="Kampfer P."/>
            <person name="Newman J.D."/>
            <person name="McQuiston J.R."/>
        </authorList>
    </citation>
    <scope>NUCLEOTIDE SEQUENCE [LARGE SCALE GENOMIC DNA]</scope>
    <source>
        <strain evidence="5">H6466</strain>
    </source>
</reference>
<dbReference type="SUPFAM" id="SSF51161">
    <property type="entry name" value="Trimeric LpxA-like enzymes"/>
    <property type="match status" value="1"/>
</dbReference>
<evidence type="ECO:0000256" key="3">
    <source>
        <dbReference type="ARBA" id="ARBA00023315"/>
    </source>
</evidence>
<dbReference type="RefSeq" id="WP_124987244.1">
    <property type="nucleotide sequence ID" value="NZ_CP034160.1"/>
</dbReference>
<evidence type="ECO:0000256" key="2">
    <source>
        <dbReference type="ARBA" id="ARBA00022737"/>
    </source>
</evidence>
<dbReference type="PROSITE" id="PS00101">
    <property type="entry name" value="HEXAPEP_TRANSFERASES"/>
    <property type="match status" value="1"/>
</dbReference>
<dbReference type="Gene3D" id="2.160.10.10">
    <property type="entry name" value="Hexapeptide repeat proteins"/>
    <property type="match status" value="1"/>
</dbReference>
<accession>A0A3G8ZH30</accession>
<dbReference type="Proteomes" id="UP000272316">
    <property type="component" value="Chromosome"/>
</dbReference>
<keyword evidence="3 4" id="KW-0012">Acyltransferase</keyword>
<dbReference type="EMBL" id="CP034160">
    <property type="protein sequence ID" value="AZI56563.1"/>
    <property type="molecule type" value="Genomic_DNA"/>
</dbReference>
<name>A0A3G8ZH30_9FLAO</name>
<evidence type="ECO:0000313" key="4">
    <source>
        <dbReference type="EMBL" id="AZI56563.1"/>
    </source>
</evidence>
<dbReference type="InterPro" id="IPR001451">
    <property type="entry name" value="Hexapep"/>
</dbReference>
<dbReference type="PANTHER" id="PTHR23416">
    <property type="entry name" value="SIALIC ACID SYNTHASE-RELATED"/>
    <property type="match status" value="1"/>
</dbReference>
<dbReference type="CDD" id="cd04647">
    <property type="entry name" value="LbH_MAT_like"/>
    <property type="match status" value="1"/>
</dbReference>
<evidence type="ECO:0000313" key="5">
    <source>
        <dbReference type="Proteomes" id="UP000272316"/>
    </source>
</evidence>
<evidence type="ECO:0000256" key="1">
    <source>
        <dbReference type="ARBA" id="ARBA00022679"/>
    </source>
</evidence>
<dbReference type="InterPro" id="IPR018357">
    <property type="entry name" value="Hexapep_transf_CS"/>
</dbReference>
<dbReference type="Pfam" id="PF00132">
    <property type="entry name" value="Hexapep"/>
    <property type="match status" value="1"/>
</dbReference>
<dbReference type="InterPro" id="IPR011004">
    <property type="entry name" value="Trimer_LpxA-like_sf"/>
</dbReference>
<keyword evidence="2" id="KW-0677">Repeat</keyword>
<dbReference type="GO" id="GO:0016746">
    <property type="term" value="F:acyltransferase activity"/>
    <property type="evidence" value="ECO:0007669"/>
    <property type="project" value="UniProtKB-KW"/>
</dbReference>
<dbReference type="PANTHER" id="PTHR23416:SF78">
    <property type="entry name" value="LIPOPOLYSACCHARIDE BIOSYNTHESIS O-ACETYL TRANSFERASE WBBJ-RELATED"/>
    <property type="match status" value="1"/>
</dbReference>
<keyword evidence="1 4" id="KW-0808">Transferase</keyword>